<feature type="compositionally biased region" description="Polar residues" evidence="1">
    <location>
        <begin position="168"/>
        <end position="195"/>
    </location>
</feature>
<sequence length="856" mass="91574">MDPNSAEVSGCPSPAPSSIGNNALKIWNTGPQQADNIMLKDRKLNIAPAIKKQVSDVGYMKTYSPHLIEGNNSVVGTGGTMFFGNGTSYATYGNQVPVMAPTEYHPTFPQAPAAPTTASAYPTIMYPQHLYYPQQYQYQPTQTVQPQWGAAPQWRWYTPVSYSQPGYSPQQCLVDPSSPTRGDLTTASAPGSSPYTSSPLTSACPPTPTTTCPPTPTTTTIVDCNSVTTTSSTSTKTTATTTSTRTKTMRTQDSLLQVKPLSVGTNTTTANGKSKCTPTVAPKTTPMVDRNNYPAEGSKVGGGSGDGIPSSTLQTSHPGSYVHGYPSNSSTSTSNSTAASTNSVVYNNSHSIHSKTAKNNGPINHRKKALEVGTQKSLQEMEYNKQMNQTPEKNRRPVGVNSNQPVQIPGCHMEVSSSNSNIQNNVGGTGDRNGQPQVMAVRKSVGWGSHMGHSAMCPHHMGGMTPLPGSPAPRQPPHLLVSPSWMPLAWPSTPTQSRPVNPRNPSTNINKAMWLPHQSHSSHHRSLPCVGTQLQQSTQAPQSGICPQVSETVPTSPHTISLTVQAKDTVPCSTTVTSCSNKSSTITCTNSKVKSPLVSPPQVASGFSTQHLVPYTGSGVEQTTYRYMNQQPLVMMPYYQYGETATPYYQWAAPVMMPWPLTPTHSPALHSTPTQTSAAVASPLTMTHSSWSPGGNMSSLQNTTTKSTVESMGFTENSPCPGPKSGSHTSSTKMGVHCGIRVQTPTCHINPYPLSEKLSRQTHPDCYKVSNSYTPYKYLSTPHETCVSPRKFPKLALASSPHQAAPVSKSFGSHSEIRVKALPPLHDDGYSSMSMTPPPTPLTETDNVAVANINES</sequence>
<feature type="compositionally biased region" description="Low complexity" evidence="1">
    <location>
        <begin position="327"/>
        <end position="340"/>
    </location>
</feature>
<feature type="region of interest" description="Disordered" evidence="1">
    <location>
        <begin position="264"/>
        <end position="340"/>
    </location>
</feature>
<keyword evidence="3" id="KW-1185">Reference proteome</keyword>
<feature type="region of interest" description="Disordered" evidence="1">
    <location>
        <begin position="228"/>
        <end position="251"/>
    </location>
</feature>
<dbReference type="Proteomes" id="UP000747542">
    <property type="component" value="Unassembled WGS sequence"/>
</dbReference>
<name>A0A8J5JKA0_HOMAM</name>
<gene>
    <name evidence="2" type="primary">MUC5AC-L10</name>
    <name evidence="2" type="ORF">Hamer_G018712</name>
</gene>
<feature type="region of interest" description="Disordered" evidence="1">
    <location>
        <begin position="711"/>
        <end position="732"/>
    </location>
</feature>
<protein>
    <submittedName>
        <fullName evidence="2">Putative Mucin-5AC-like 10</fullName>
    </submittedName>
</protein>
<dbReference type="EMBL" id="JAHLQT010036987">
    <property type="protein sequence ID" value="KAG7157653.1"/>
    <property type="molecule type" value="Genomic_DNA"/>
</dbReference>
<comment type="caution">
    <text evidence="2">The sequence shown here is derived from an EMBL/GenBank/DDBJ whole genome shotgun (WGS) entry which is preliminary data.</text>
</comment>
<evidence type="ECO:0000313" key="2">
    <source>
        <dbReference type="EMBL" id="KAG7157653.1"/>
    </source>
</evidence>
<accession>A0A8J5JKA0</accession>
<feature type="compositionally biased region" description="Polar residues" evidence="1">
    <location>
        <begin position="264"/>
        <end position="277"/>
    </location>
</feature>
<feature type="region of interest" description="Disordered" evidence="1">
    <location>
        <begin position="168"/>
        <end position="216"/>
    </location>
</feature>
<evidence type="ECO:0000313" key="3">
    <source>
        <dbReference type="Proteomes" id="UP000747542"/>
    </source>
</evidence>
<feature type="region of interest" description="Disordered" evidence="1">
    <location>
        <begin position="823"/>
        <end position="856"/>
    </location>
</feature>
<proteinExistence type="predicted"/>
<feature type="compositionally biased region" description="Pro residues" evidence="1">
    <location>
        <begin position="205"/>
        <end position="216"/>
    </location>
</feature>
<reference evidence="2" key="1">
    <citation type="journal article" date="2021" name="Sci. Adv.">
        <title>The American lobster genome reveals insights on longevity, neural, and immune adaptations.</title>
        <authorList>
            <person name="Polinski J.M."/>
            <person name="Zimin A.V."/>
            <person name="Clark K.F."/>
            <person name="Kohn A.B."/>
            <person name="Sadowski N."/>
            <person name="Timp W."/>
            <person name="Ptitsyn A."/>
            <person name="Khanna P."/>
            <person name="Romanova D.Y."/>
            <person name="Williams P."/>
            <person name="Greenwood S.J."/>
            <person name="Moroz L.L."/>
            <person name="Walt D.R."/>
            <person name="Bodnar A.G."/>
        </authorList>
    </citation>
    <scope>NUCLEOTIDE SEQUENCE</scope>
    <source>
        <strain evidence="2">GMGI-L3</strain>
    </source>
</reference>
<evidence type="ECO:0000256" key="1">
    <source>
        <dbReference type="SAM" id="MobiDB-lite"/>
    </source>
</evidence>
<organism evidence="2 3">
    <name type="scientific">Homarus americanus</name>
    <name type="common">American lobster</name>
    <dbReference type="NCBI Taxonomy" id="6706"/>
    <lineage>
        <taxon>Eukaryota</taxon>
        <taxon>Metazoa</taxon>
        <taxon>Ecdysozoa</taxon>
        <taxon>Arthropoda</taxon>
        <taxon>Crustacea</taxon>
        <taxon>Multicrustacea</taxon>
        <taxon>Malacostraca</taxon>
        <taxon>Eumalacostraca</taxon>
        <taxon>Eucarida</taxon>
        <taxon>Decapoda</taxon>
        <taxon>Pleocyemata</taxon>
        <taxon>Astacidea</taxon>
        <taxon>Nephropoidea</taxon>
        <taxon>Nephropidae</taxon>
        <taxon>Homarus</taxon>
    </lineage>
</organism>
<dbReference type="AlphaFoldDB" id="A0A8J5JKA0"/>